<proteinExistence type="predicted"/>
<dbReference type="OrthoDB" id="1444708at2"/>
<protein>
    <submittedName>
        <fullName evidence="2">Uncharacterized protein</fullName>
    </submittedName>
</protein>
<comment type="caution">
    <text evidence="2">The sequence shown here is derived from an EMBL/GenBank/DDBJ whole genome shotgun (WGS) entry which is preliminary data.</text>
</comment>
<accession>E8M4W1</accession>
<evidence type="ECO:0000313" key="2">
    <source>
        <dbReference type="EMBL" id="EGA70939.1"/>
    </source>
</evidence>
<dbReference type="eggNOG" id="ENOG502ZK78">
    <property type="taxonomic scope" value="Bacteria"/>
</dbReference>
<dbReference type="GeneID" id="95568657"/>
<keyword evidence="1" id="KW-0472">Membrane</keyword>
<keyword evidence="1" id="KW-1133">Transmembrane helix</keyword>
<organism evidence="2 3">
    <name type="scientific">Vibrio sinaloensis DSM 21326</name>
    <dbReference type="NCBI Taxonomy" id="945550"/>
    <lineage>
        <taxon>Bacteria</taxon>
        <taxon>Pseudomonadati</taxon>
        <taxon>Pseudomonadota</taxon>
        <taxon>Gammaproteobacteria</taxon>
        <taxon>Vibrionales</taxon>
        <taxon>Vibrionaceae</taxon>
        <taxon>Vibrio</taxon>
        <taxon>Vibrio oreintalis group</taxon>
    </lineage>
</organism>
<dbReference type="EMBL" id="AEVT01000050">
    <property type="protein sequence ID" value="EGA70939.1"/>
    <property type="molecule type" value="Genomic_DNA"/>
</dbReference>
<feature type="transmembrane region" description="Helical" evidence="1">
    <location>
        <begin position="52"/>
        <end position="72"/>
    </location>
</feature>
<evidence type="ECO:0000256" key="1">
    <source>
        <dbReference type="SAM" id="Phobius"/>
    </source>
</evidence>
<feature type="transmembrane region" description="Helical" evidence="1">
    <location>
        <begin position="101"/>
        <end position="122"/>
    </location>
</feature>
<sequence>MSKSIEEEMADAEKDIVKALLYSIPLMIVAVAAPIAAYNQLLLPVGENAGSWFQRSGAITLVLALWVEFNLIKVNEHINLSGITISDQTELSQKYKLVYRIFQYLGIFLAISGTVICSYGDLVTGLKVT</sequence>
<dbReference type="Proteomes" id="UP000006228">
    <property type="component" value="Unassembled WGS sequence"/>
</dbReference>
<name>E8M4W1_PHOS4</name>
<dbReference type="AlphaFoldDB" id="E8M4W1"/>
<gene>
    <name evidence="2" type="ORF">VISI1226_02477</name>
</gene>
<keyword evidence="1" id="KW-0812">Transmembrane</keyword>
<reference evidence="2 3" key="1">
    <citation type="journal article" date="2012" name="Int. J. Syst. Evol. Microbiol.">
        <title>Vibrio caribbeanicus sp. nov., isolated from the marine sponge Scleritoderma cyanea.</title>
        <authorList>
            <person name="Hoffmann M."/>
            <person name="Monday S.R."/>
            <person name="Allard M.W."/>
            <person name="Strain E.A."/>
            <person name="Whittaker P."/>
            <person name="Naum M."/>
            <person name="McCarthy P.J."/>
            <person name="Lopez J.V."/>
            <person name="Fischer M."/>
            <person name="Brown E.W."/>
        </authorList>
    </citation>
    <scope>NUCLEOTIDE SEQUENCE [LARGE SCALE GENOMIC DNA]</scope>
    <source>
        <strain evidence="3">DSMZ 21326</strain>
    </source>
</reference>
<dbReference type="RefSeq" id="WP_008075562.1">
    <property type="nucleotide sequence ID" value="NZ_AEVT01000050.1"/>
</dbReference>
<evidence type="ECO:0000313" key="3">
    <source>
        <dbReference type="Proteomes" id="UP000006228"/>
    </source>
</evidence>
<feature type="transmembrane region" description="Helical" evidence="1">
    <location>
        <begin position="20"/>
        <end position="40"/>
    </location>
</feature>